<protein>
    <recommendedName>
        <fullName evidence="3">DksA C4-type domain-containing protein</fullName>
    </recommendedName>
</protein>
<proteinExistence type="predicted"/>
<reference evidence="1" key="1">
    <citation type="submission" date="2023-01" db="EMBL/GenBank/DDBJ databases">
        <title>Human gut microbiome strain richness.</title>
        <authorList>
            <person name="Chen-Liaw A."/>
        </authorList>
    </citation>
    <scope>NUCLEOTIDE SEQUENCE</scope>
    <source>
        <strain evidence="1">RTP21484st1_B7_RTP21484_190118</strain>
    </source>
</reference>
<name>A0AAW6FKN6_9BACT</name>
<gene>
    <name evidence="1" type="ORF">PN645_13975</name>
</gene>
<evidence type="ECO:0000313" key="2">
    <source>
        <dbReference type="Proteomes" id="UP001212263"/>
    </source>
</evidence>
<accession>A0AAW6FKN6</accession>
<organism evidence="1 2">
    <name type="scientific">Odoribacter splanchnicus</name>
    <dbReference type="NCBI Taxonomy" id="28118"/>
    <lineage>
        <taxon>Bacteria</taxon>
        <taxon>Pseudomonadati</taxon>
        <taxon>Bacteroidota</taxon>
        <taxon>Bacteroidia</taxon>
        <taxon>Bacteroidales</taxon>
        <taxon>Odoribacteraceae</taxon>
        <taxon>Odoribacter</taxon>
    </lineage>
</organism>
<dbReference type="Proteomes" id="UP001212263">
    <property type="component" value="Unassembled WGS sequence"/>
</dbReference>
<dbReference type="AlphaFoldDB" id="A0AAW6FKN6"/>
<dbReference type="EMBL" id="JAQMRD010000019">
    <property type="protein sequence ID" value="MDB9224109.1"/>
    <property type="molecule type" value="Genomic_DNA"/>
</dbReference>
<evidence type="ECO:0000313" key="1">
    <source>
        <dbReference type="EMBL" id="MDB9224109.1"/>
    </source>
</evidence>
<evidence type="ECO:0008006" key="3">
    <source>
        <dbReference type="Google" id="ProtNLM"/>
    </source>
</evidence>
<comment type="caution">
    <text evidence="1">The sequence shown here is derived from an EMBL/GenBank/DDBJ whole genome shotgun (WGS) entry which is preliminary data.</text>
</comment>
<sequence>MNSKICALDEFKEFLKQLVESGRLEGTELGVAKLVLGKGYGVLSPEQMKVFDRMIDTNVIENCQRCGVPIPWEEMFIAIDNGGYCCYCQHMMEKIEKE</sequence>
<dbReference type="RefSeq" id="WP_272054664.1">
    <property type="nucleotide sequence ID" value="NZ_JAQMRB010000018.1"/>
</dbReference>